<sequence>MKKTQEPDSGISLLKVMVALAIITMVAALVAPRVMGSFGRAIVFFEKPATLFAAFRLRLKREKRDLTLF</sequence>
<evidence type="ECO:0000256" key="1">
    <source>
        <dbReference type="SAM" id="Phobius"/>
    </source>
</evidence>
<dbReference type="AlphaFoldDB" id="A0A2R8BCU2"/>
<dbReference type="RefSeq" id="WP_108827983.1">
    <property type="nucleotide sequence ID" value="NZ_OMOR01000001.1"/>
</dbReference>
<dbReference type="EMBL" id="OMOR01000001">
    <property type="protein sequence ID" value="SPH20831.1"/>
    <property type="molecule type" value="Genomic_DNA"/>
</dbReference>
<protein>
    <submittedName>
        <fullName evidence="2">Uncharacterized protein</fullName>
    </submittedName>
</protein>
<accession>A0A2R8BCU2</accession>
<proteinExistence type="predicted"/>
<dbReference type="Proteomes" id="UP000244880">
    <property type="component" value="Unassembled WGS sequence"/>
</dbReference>
<keyword evidence="1" id="KW-0812">Transmembrane</keyword>
<keyword evidence="1" id="KW-0472">Membrane</keyword>
<organism evidence="2 3">
    <name type="scientific">Ascidiaceihabitans donghaensis</name>
    <dbReference type="NCBI Taxonomy" id="1510460"/>
    <lineage>
        <taxon>Bacteria</taxon>
        <taxon>Pseudomonadati</taxon>
        <taxon>Pseudomonadota</taxon>
        <taxon>Alphaproteobacteria</taxon>
        <taxon>Rhodobacterales</taxon>
        <taxon>Paracoccaceae</taxon>
        <taxon>Ascidiaceihabitans</taxon>
    </lineage>
</organism>
<reference evidence="2 3" key="1">
    <citation type="submission" date="2018-03" db="EMBL/GenBank/DDBJ databases">
        <authorList>
            <person name="Keele B.F."/>
        </authorList>
    </citation>
    <scope>NUCLEOTIDE SEQUENCE [LARGE SCALE GENOMIC DNA]</scope>
    <source>
        <strain evidence="2 3">CECT 8599</strain>
    </source>
</reference>
<evidence type="ECO:0000313" key="3">
    <source>
        <dbReference type="Proteomes" id="UP000244880"/>
    </source>
</evidence>
<evidence type="ECO:0000313" key="2">
    <source>
        <dbReference type="EMBL" id="SPH20831.1"/>
    </source>
</evidence>
<name>A0A2R8BCU2_9RHOB</name>
<keyword evidence="1" id="KW-1133">Transmembrane helix</keyword>
<keyword evidence="3" id="KW-1185">Reference proteome</keyword>
<gene>
    <name evidence="2" type="ORF">ASD8599_01572</name>
</gene>
<feature type="transmembrane region" description="Helical" evidence="1">
    <location>
        <begin position="12"/>
        <end position="31"/>
    </location>
</feature>